<feature type="region of interest" description="Disordered" evidence="1">
    <location>
        <begin position="119"/>
        <end position="148"/>
    </location>
</feature>
<feature type="compositionally biased region" description="Gly residues" evidence="1">
    <location>
        <begin position="129"/>
        <end position="139"/>
    </location>
</feature>
<evidence type="ECO:0000313" key="3">
    <source>
        <dbReference type="Proteomes" id="UP001066276"/>
    </source>
</evidence>
<dbReference type="Proteomes" id="UP001066276">
    <property type="component" value="Chromosome 7"/>
</dbReference>
<reference evidence="2" key="1">
    <citation type="journal article" date="2022" name="bioRxiv">
        <title>Sequencing and chromosome-scale assembly of the giantPleurodeles waltlgenome.</title>
        <authorList>
            <person name="Brown T."/>
            <person name="Elewa A."/>
            <person name="Iarovenko S."/>
            <person name="Subramanian E."/>
            <person name="Araus A.J."/>
            <person name="Petzold A."/>
            <person name="Susuki M."/>
            <person name="Suzuki K.-i.T."/>
            <person name="Hayashi T."/>
            <person name="Toyoda A."/>
            <person name="Oliveira C."/>
            <person name="Osipova E."/>
            <person name="Leigh N.D."/>
            <person name="Simon A."/>
            <person name="Yun M.H."/>
        </authorList>
    </citation>
    <scope>NUCLEOTIDE SEQUENCE</scope>
    <source>
        <strain evidence="2">20211129_DDA</strain>
        <tissue evidence="2">Liver</tissue>
    </source>
</reference>
<sequence length="201" mass="21599">MTDKNVAFNVSPQDGSNFHQFPWSAPLEPGWESSYGVEKWGWAPDYVTQPRGSQSGGERGEGYRVWGPAEVGGRREYRTAGRRGVGSQGTNGAEGGWKQQWDWEGLIGADQGFWGAGETESPGEAGQRWGAGGVSQGRGSGEEGSRQHWDWQRLSGGEQGAPGFGDPGHQWGWYDEEIQQLWGECGEETGPHGGAGGVSQG</sequence>
<name>A0AAV7PCP9_PLEWA</name>
<accession>A0AAV7PCP9</accession>
<dbReference type="AlphaFoldDB" id="A0AAV7PCP9"/>
<comment type="caution">
    <text evidence="2">The sequence shown here is derived from an EMBL/GenBank/DDBJ whole genome shotgun (WGS) entry which is preliminary data.</text>
</comment>
<protein>
    <submittedName>
        <fullName evidence="2">Uncharacterized protein</fullName>
    </submittedName>
</protein>
<organism evidence="2 3">
    <name type="scientific">Pleurodeles waltl</name>
    <name type="common">Iberian ribbed newt</name>
    <dbReference type="NCBI Taxonomy" id="8319"/>
    <lineage>
        <taxon>Eukaryota</taxon>
        <taxon>Metazoa</taxon>
        <taxon>Chordata</taxon>
        <taxon>Craniata</taxon>
        <taxon>Vertebrata</taxon>
        <taxon>Euteleostomi</taxon>
        <taxon>Amphibia</taxon>
        <taxon>Batrachia</taxon>
        <taxon>Caudata</taxon>
        <taxon>Salamandroidea</taxon>
        <taxon>Salamandridae</taxon>
        <taxon>Pleurodelinae</taxon>
        <taxon>Pleurodeles</taxon>
    </lineage>
</organism>
<dbReference type="EMBL" id="JANPWB010000011">
    <property type="protein sequence ID" value="KAJ1125167.1"/>
    <property type="molecule type" value="Genomic_DNA"/>
</dbReference>
<keyword evidence="3" id="KW-1185">Reference proteome</keyword>
<proteinExistence type="predicted"/>
<evidence type="ECO:0000313" key="2">
    <source>
        <dbReference type="EMBL" id="KAJ1125167.1"/>
    </source>
</evidence>
<gene>
    <name evidence="2" type="ORF">NDU88_003603</name>
</gene>
<evidence type="ECO:0000256" key="1">
    <source>
        <dbReference type="SAM" id="MobiDB-lite"/>
    </source>
</evidence>